<evidence type="ECO:0000256" key="5">
    <source>
        <dbReference type="ARBA" id="ARBA00022741"/>
    </source>
</evidence>
<evidence type="ECO:0000256" key="9">
    <source>
        <dbReference type="ARBA" id="ARBA00049280"/>
    </source>
</evidence>
<dbReference type="Gene3D" id="3.30.200.20">
    <property type="entry name" value="Phosphorylase Kinase, domain 1"/>
    <property type="match status" value="1"/>
</dbReference>
<reference evidence="13" key="1">
    <citation type="journal article" date="2023" name="G3 (Bethesda)">
        <title>Whole genome assemblies of Zophobas morio and Tenebrio molitor.</title>
        <authorList>
            <person name="Kaur S."/>
            <person name="Stinson S.A."/>
            <person name="diCenzo G.C."/>
        </authorList>
    </citation>
    <scope>NUCLEOTIDE SEQUENCE</scope>
    <source>
        <strain evidence="13">QUZm001</strain>
    </source>
</reference>
<organism evidence="13 14">
    <name type="scientific">Zophobas morio</name>
    <dbReference type="NCBI Taxonomy" id="2755281"/>
    <lineage>
        <taxon>Eukaryota</taxon>
        <taxon>Metazoa</taxon>
        <taxon>Ecdysozoa</taxon>
        <taxon>Arthropoda</taxon>
        <taxon>Hexapoda</taxon>
        <taxon>Insecta</taxon>
        <taxon>Pterygota</taxon>
        <taxon>Neoptera</taxon>
        <taxon>Endopterygota</taxon>
        <taxon>Coleoptera</taxon>
        <taxon>Polyphaga</taxon>
        <taxon>Cucujiformia</taxon>
        <taxon>Tenebrionidae</taxon>
        <taxon>Zophobas</taxon>
    </lineage>
</organism>
<dbReference type="GO" id="GO:0005524">
    <property type="term" value="F:ATP binding"/>
    <property type="evidence" value="ECO:0007669"/>
    <property type="project" value="UniProtKB-UniRule"/>
</dbReference>
<evidence type="ECO:0000313" key="13">
    <source>
        <dbReference type="EMBL" id="KAJ3616047.1"/>
    </source>
</evidence>
<dbReference type="InterPro" id="IPR000719">
    <property type="entry name" value="Prot_kinase_dom"/>
</dbReference>
<evidence type="ECO:0000256" key="10">
    <source>
        <dbReference type="PROSITE-ProRule" id="PRU10141"/>
    </source>
</evidence>
<feature type="binding site" evidence="10">
    <location>
        <position position="420"/>
    </location>
    <ligand>
        <name>ATP</name>
        <dbReference type="ChEBI" id="CHEBI:30616"/>
    </ligand>
</feature>
<keyword evidence="3" id="KW-0723">Serine/threonine-protein kinase</keyword>
<comment type="caution">
    <text evidence="13">The sequence shown here is derived from an EMBL/GenBank/DDBJ whole genome shotgun (WGS) entry which is preliminary data.</text>
</comment>
<protein>
    <recommendedName>
        <fullName evidence="12">Protein kinase domain-containing protein</fullName>
    </recommendedName>
</protein>
<dbReference type="SUPFAM" id="SSF56112">
    <property type="entry name" value="Protein kinase-like (PK-like)"/>
    <property type="match status" value="1"/>
</dbReference>
<keyword evidence="8" id="KW-0539">Nucleus</keyword>
<evidence type="ECO:0000259" key="12">
    <source>
        <dbReference type="PROSITE" id="PS50011"/>
    </source>
</evidence>
<keyword evidence="5 10" id="KW-0547">Nucleotide-binding</keyword>
<dbReference type="Proteomes" id="UP001168821">
    <property type="component" value="Unassembled WGS sequence"/>
</dbReference>
<dbReference type="PROSITE" id="PS00107">
    <property type="entry name" value="PROTEIN_KINASE_ATP"/>
    <property type="match status" value="1"/>
</dbReference>
<comment type="catalytic activity">
    <reaction evidence="9">
        <text>[DNA-directed RNA polymerase] + ATP = phospho-[DNA-directed RNA polymerase] + ADP + H(+)</text>
        <dbReference type="Rhea" id="RHEA:10216"/>
        <dbReference type="Rhea" id="RHEA-COMP:11321"/>
        <dbReference type="Rhea" id="RHEA-COMP:11322"/>
        <dbReference type="ChEBI" id="CHEBI:15378"/>
        <dbReference type="ChEBI" id="CHEBI:30616"/>
        <dbReference type="ChEBI" id="CHEBI:43176"/>
        <dbReference type="ChEBI" id="CHEBI:68546"/>
        <dbReference type="ChEBI" id="CHEBI:456216"/>
        <dbReference type="EC" id="2.7.11.23"/>
    </reaction>
</comment>
<evidence type="ECO:0000256" key="3">
    <source>
        <dbReference type="ARBA" id="ARBA00022527"/>
    </source>
</evidence>
<dbReference type="PANTHER" id="PTHR24056:SF233">
    <property type="entry name" value="CYCLIN-DEPENDENT KINASE 9"/>
    <property type="match status" value="1"/>
</dbReference>
<accession>A0AA38HI79</accession>
<dbReference type="InterPro" id="IPR050108">
    <property type="entry name" value="CDK"/>
</dbReference>
<sequence>MLATDYFENTRDLSKNYRTPENNIVVRTLKLEEQENIACSVESLKSTEEFSNINGGGPQQLPIKKLIESIEIHENTSIEELATDVNNNDDETNDNKIISEDTSGEVDNFKRKLSDLNEEDIHHENKKVSITEKIDSGFCVFENTKNSEKSSFGRGEIAINSSPPELLLKGTFGETNCFSSYTTNNECVKVEKAEKIQEEFLEGPVEQVDLVLDSSTTCSILPLSLNSKPVELTACKEKNTGKYEPCKDKLKGVDQLKDTIQLETGTHLASLAHLSVLPSTTSTLPHHVYERTFSSGHYVNRIKSHLPKQSIFPDPTGIKKLSGQTRPLSVRRQPLQRSESHEQQRMRPQVKTQPKLDYTEIKLVRHPRNPTVPVLRPEVRGHICKQVNYYQRDDKPVGKGTFGEVYKGRDPVTKREFALKKVLMENEVEGFPITALREIKIMRFINHENILHLESVCQSEASDFNRNRGSIYMVFEWMDHDLAGLLKRDDIMFSVAQTKGYFKQLLEGLHHLHRHNILHRDLKSSNILINNNGILKIADFGLARKFDSKQQEQGFPLLFVLFCDFHILYRLVKGLTNRVVTLWYRPPELLLGQKHYDTKIDMWGSGCILGELFLKEELLKGSDELDQLRRISKLCGTISEENWPGVSKLPQFHIFKFPDEQRTVRERFKDLSEEAVDLIDKLLCLDPAKRLSAFDALDHDFFWTDPEPLLPAQLFPFF</sequence>
<name>A0AA38HI79_9CUCU</name>
<dbReference type="InterPro" id="IPR008271">
    <property type="entry name" value="Ser/Thr_kinase_AS"/>
</dbReference>
<feature type="region of interest" description="Disordered" evidence="11">
    <location>
        <begin position="309"/>
        <end position="351"/>
    </location>
</feature>
<keyword evidence="14" id="KW-1185">Reference proteome</keyword>
<evidence type="ECO:0000256" key="7">
    <source>
        <dbReference type="ARBA" id="ARBA00022840"/>
    </source>
</evidence>
<evidence type="ECO:0000313" key="14">
    <source>
        <dbReference type="Proteomes" id="UP001168821"/>
    </source>
</evidence>
<comment type="subcellular location">
    <subcellularLocation>
        <location evidence="1">Nucleus</location>
    </subcellularLocation>
</comment>
<comment type="similarity">
    <text evidence="2">Belongs to the protein kinase superfamily. CMGC Ser/Thr protein kinase family. CDC2/CDKX subfamily.</text>
</comment>
<dbReference type="EMBL" id="JALNTZ010003752">
    <property type="protein sequence ID" value="KAJ3616047.1"/>
    <property type="molecule type" value="Genomic_DNA"/>
</dbReference>
<evidence type="ECO:0000256" key="6">
    <source>
        <dbReference type="ARBA" id="ARBA00022777"/>
    </source>
</evidence>
<feature type="domain" description="Protein kinase" evidence="12">
    <location>
        <begin position="391"/>
        <end position="702"/>
    </location>
</feature>
<keyword evidence="7 10" id="KW-0067">ATP-binding</keyword>
<dbReference type="GO" id="GO:0005634">
    <property type="term" value="C:nucleus"/>
    <property type="evidence" value="ECO:0007669"/>
    <property type="project" value="UniProtKB-SubCell"/>
</dbReference>
<keyword evidence="4" id="KW-0808">Transferase</keyword>
<dbReference type="InterPro" id="IPR011009">
    <property type="entry name" value="Kinase-like_dom_sf"/>
</dbReference>
<dbReference type="PROSITE" id="PS50011">
    <property type="entry name" value="PROTEIN_KINASE_DOM"/>
    <property type="match status" value="1"/>
</dbReference>
<dbReference type="Pfam" id="PF00069">
    <property type="entry name" value="Pkinase"/>
    <property type="match status" value="1"/>
</dbReference>
<keyword evidence="6" id="KW-0418">Kinase</keyword>
<dbReference type="SMART" id="SM00220">
    <property type="entry name" value="S_TKc"/>
    <property type="match status" value="1"/>
</dbReference>
<dbReference type="GO" id="GO:0004693">
    <property type="term" value="F:cyclin-dependent protein serine/threonine kinase activity"/>
    <property type="evidence" value="ECO:0007669"/>
    <property type="project" value="TreeGrafter"/>
</dbReference>
<evidence type="ECO:0000256" key="8">
    <source>
        <dbReference type="ARBA" id="ARBA00023242"/>
    </source>
</evidence>
<dbReference type="Gene3D" id="1.10.510.10">
    <property type="entry name" value="Transferase(Phosphotransferase) domain 1"/>
    <property type="match status" value="1"/>
</dbReference>
<evidence type="ECO:0000256" key="11">
    <source>
        <dbReference type="SAM" id="MobiDB-lite"/>
    </source>
</evidence>
<dbReference type="FunFam" id="1.10.510.10:FF:000415">
    <property type="entry name" value="CMGC/CDK/CRK7 protein kinase, variant"/>
    <property type="match status" value="1"/>
</dbReference>
<proteinExistence type="inferred from homology"/>
<evidence type="ECO:0000256" key="4">
    <source>
        <dbReference type="ARBA" id="ARBA00022679"/>
    </source>
</evidence>
<evidence type="ECO:0000256" key="1">
    <source>
        <dbReference type="ARBA" id="ARBA00004123"/>
    </source>
</evidence>
<dbReference type="GO" id="GO:0008353">
    <property type="term" value="F:RNA polymerase II CTD heptapeptide repeat kinase activity"/>
    <property type="evidence" value="ECO:0007669"/>
    <property type="project" value="UniProtKB-EC"/>
</dbReference>
<gene>
    <name evidence="13" type="ORF">Zmor_012097</name>
</gene>
<dbReference type="AlphaFoldDB" id="A0AA38HI79"/>
<dbReference type="PANTHER" id="PTHR24056">
    <property type="entry name" value="CELL DIVISION PROTEIN KINASE"/>
    <property type="match status" value="1"/>
</dbReference>
<dbReference type="InterPro" id="IPR017441">
    <property type="entry name" value="Protein_kinase_ATP_BS"/>
</dbReference>
<dbReference type="PROSITE" id="PS00108">
    <property type="entry name" value="PROTEIN_KINASE_ST"/>
    <property type="match status" value="1"/>
</dbReference>
<evidence type="ECO:0000256" key="2">
    <source>
        <dbReference type="ARBA" id="ARBA00006485"/>
    </source>
</evidence>
<dbReference type="CDD" id="cd07840">
    <property type="entry name" value="STKc_CDK9_like"/>
    <property type="match status" value="1"/>
</dbReference>